<keyword evidence="2" id="KW-1185">Reference proteome</keyword>
<dbReference type="Proteomes" id="UP001163321">
    <property type="component" value="Chromosome 13"/>
</dbReference>
<gene>
    <name evidence="1" type="ORF">PsorP6_013090</name>
</gene>
<evidence type="ECO:0000313" key="2">
    <source>
        <dbReference type="Proteomes" id="UP001163321"/>
    </source>
</evidence>
<protein>
    <submittedName>
        <fullName evidence="1">Uncharacterized protein</fullName>
    </submittedName>
</protein>
<proteinExistence type="predicted"/>
<reference evidence="1 2" key="1">
    <citation type="journal article" date="2022" name="bioRxiv">
        <title>The genome of the oomycete Peronosclerospora sorghi, a cosmopolitan pathogen of maize and sorghum, is inflated with dispersed pseudogenes.</title>
        <authorList>
            <person name="Fletcher K."/>
            <person name="Martin F."/>
            <person name="Isakeit T."/>
            <person name="Cavanaugh K."/>
            <person name="Magill C."/>
            <person name="Michelmore R."/>
        </authorList>
    </citation>
    <scope>NUCLEOTIDE SEQUENCE [LARGE SCALE GENOMIC DNA]</scope>
    <source>
        <strain evidence="1">P6</strain>
    </source>
</reference>
<comment type="caution">
    <text evidence="1">The sequence shown here is derived from an EMBL/GenBank/DDBJ whole genome shotgun (WGS) entry which is preliminary data.</text>
</comment>
<sequence>MTGFGRCTERKLRLLCLHGMYQDASTFLSKTKYLRGVSLDVDFVFLDGPCTIVPPILAQRSNSTSNSPKRGSCAKKSTCFRAWWRPPRIRGEENACLDGDKDVLVEVLRRKLNEIGNVDGVIGFSQGASLAAWMCSRQARDVLQWSPKLAVLIGSYLSNSQFSLDSGIIPNISSLHIFGTNDYVVPAVKSLQVVDVFKQHETLVNGVLTSVHFQGHVIPKCNVSSELFESFLIDQRRRLLGSSNAMSTTSTNIRCVSIKGDGEKSKLERLSVMSAEEVAKAFVQHYYVTFDTNRPGLASLYQDVSNMSWEGQRTTGQQAIMTKLQGLPVMRHEYPTIDVQPSTSGNAIIIFVQGKLQIEENNPILFTQVFQLVAHQPGQYYIHNDIFRLQYG</sequence>
<name>A0ACC0WEW3_9STRA</name>
<accession>A0ACC0WEW3</accession>
<organism evidence="1 2">
    <name type="scientific">Peronosclerospora sorghi</name>
    <dbReference type="NCBI Taxonomy" id="230839"/>
    <lineage>
        <taxon>Eukaryota</taxon>
        <taxon>Sar</taxon>
        <taxon>Stramenopiles</taxon>
        <taxon>Oomycota</taxon>
        <taxon>Peronosporomycetes</taxon>
        <taxon>Peronosporales</taxon>
        <taxon>Peronosporaceae</taxon>
        <taxon>Peronosclerospora</taxon>
    </lineage>
</organism>
<dbReference type="EMBL" id="CM047592">
    <property type="protein sequence ID" value="KAI9917287.1"/>
    <property type="molecule type" value="Genomic_DNA"/>
</dbReference>
<evidence type="ECO:0000313" key="1">
    <source>
        <dbReference type="EMBL" id="KAI9917287.1"/>
    </source>
</evidence>